<dbReference type="GO" id="GO:0005524">
    <property type="term" value="F:ATP binding"/>
    <property type="evidence" value="ECO:0007669"/>
    <property type="project" value="UniProtKB-KW"/>
</dbReference>
<dbReference type="HOGENOM" id="CLU_069765_0_1_9"/>
<dbReference type="Proteomes" id="UP000013085">
    <property type="component" value="Unassembled WGS sequence"/>
</dbReference>
<dbReference type="Pfam" id="PF01467">
    <property type="entry name" value="CTP_transf_like"/>
    <property type="match status" value="1"/>
</dbReference>
<dbReference type="InterPro" id="IPR005248">
    <property type="entry name" value="NadD/NMNAT"/>
</dbReference>
<name>A0A0E2H1L7_9FIRM</name>
<dbReference type="PANTHER" id="PTHR39321:SF3">
    <property type="entry name" value="PHOSPHOPANTETHEINE ADENYLYLTRANSFERASE"/>
    <property type="match status" value="1"/>
</dbReference>
<dbReference type="PANTHER" id="PTHR39321">
    <property type="entry name" value="NICOTINATE-NUCLEOTIDE ADENYLYLTRANSFERASE-RELATED"/>
    <property type="match status" value="1"/>
</dbReference>
<evidence type="ECO:0000256" key="10">
    <source>
        <dbReference type="HAMAP-Rule" id="MF_00244"/>
    </source>
</evidence>
<evidence type="ECO:0000256" key="2">
    <source>
        <dbReference type="ARBA" id="ARBA00005019"/>
    </source>
</evidence>
<accession>A0A0E2H1L7</accession>
<sequence length="214" mass="24553">MAKIGILGGTFDPIHNGHLRLGREAYEQFGLDAVWFMPTGNPPHKKDHKITEGEMREHMVKLAIADTPYFLYSDFELRRRGNTYTAQTLSLLREEYREDTFYFIIGADSLYQIEQWFHPELVMKLAVLLVAGRAYHDDHQPFDRQIEYLTARYGAKIYPIRCREMDVSSEEIRASVSNGHSIHGFVPDAVEEYIKDHGLYGGCVKNPVLAGKGE</sequence>
<dbReference type="NCBIfam" id="NF000840">
    <property type="entry name" value="PRK00071.1-3"/>
    <property type="match status" value="1"/>
</dbReference>
<dbReference type="InterPro" id="IPR014729">
    <property type="entry name" value="Rossmann-like_a/b/a_fold"/>
</dbReference>
<comment type="caution">
    <text evidence="12">The sequence shown here is derived from an EMBL/GenBank/DDBJ whole genome shotgun (WGS) entry which is preliminary data.</text>
</comment>
<dbReference type="EMBL" id="AGYR01000077">
    <property type="protein sequence ID" value="ENZ05895.1"/>
    <property type="molecule type" value="Genomic_DNA"/>
</dbReference>
<evidence type="ECO:0000256" key="4">
    <source>
        <dbReference type="ARBA" id="ARBA00022679"/>
    </source>
</evidence>
<comment type="catalytic activity">
    <reaction evidence="9 10">
        <text>nicotinate beta-D-ribonucleotide + ATP + H(+) = deamido-NAD(+) + diphosphate</text>
        <dbReference type="Rhea" id="RHEA:22860"/>
        <dbReference type="ChEBI" id="CHEBI:15378"/>
        <dbReference type="ChEBI" id="CHEBI:30616"/>
        <dbReference type="ChEBI" id="CHEBI:33019"/>
        <dbReference type="ChEBI" id="CHEBI:57502"/>
        <dbReference type="ChEBI" id="CHEBI:58437"/>
        <dbReference type="EC" id="2.7.7.18"/>
    </reaction>
</comment>
<evidence type="ECO:0000313" key="12">
    <source>
        <dbReference type="EMBL" id="ENZ05895.1"/>
    </source>
</evidence>
<dbReference type="PATRIC" id="fig|999408.3.peg.5972"/>
<dbReference type="UniPathway" id="UPA00253">
    <property type="reaction ID" value="UER00332"/>
</dbReference>
<evidence type="ECO:0000313" key="13">
    <source>
        <dbReference type="Proteomes" id="UP000013085"/>
    </source>
</evidence>
<evidence type="ECO:0000256" key="6">
    <source>
        <dbReference type="ARBA" id="ARBA00022741"/>
    </source>
</evidence>
<comment type="function">
    <text evidence="1 10">Catalyzes the reversible adenylation of nicotinate mononucleotide (NaMN) to nicotinic acid adenine dinucleotide (NaAD).</text>
</comment>
<keyword evidence="5 10" id="KW-0548">Nucleotidyltransferase</keyword>
<evidence type="ECO:0000256" key="7">
    <source>
        <dbReference type="ARBA" id="ARBA00022840"/>
    </source>
</evidence>
<organism evidence="12 13">
    <name type="scientific">[Clostridium] clostridioforme 90A8</name>
    <dbReference type="NCBI Taxonomy" id="999408"/>
    <lineage>
        <taxon>Bacteria</taxon>
        <taxon>Bacillati</taxon>
        <taxon>Bacillota</taxon>
        <taxon>Clostridia</taxon>
        <taxon>Lachnospirales</taxon>
        <taxon>Lachnospiraceae</taxon>
        <taxon>Enterocloster</taxon>
    </lineage>
</organism>
<keyword evidence="4 10" id="KW-0808">Transferase</keyword>
<dbReference type="NCBIfam" id="TIGR00482">
    <property type="entry name" value="nicotinate (nicotinamide) nucleotide adenylyltransferase"/>
    <property type="match status" value="1"/>
</dbReference>
<evidence type="ECO:0000259" key="11">
    <source>
        <dbReference type="Pfam" id="PF01467"/>
    </source>
</evidence>
<dbReference type="GO" id="GO:0009435">
    <property type="term" value="P:NAD+ biosynthetic process"/>
    <property type="evidence" value="ECO:0007669"/>
    <property type="project" value="UniProtKB-UniRule"/>
</dbReference>
<protein>
    <recommendedName>
        <fullName evidence="10">Probable nicotinate-nucleotide adenylyltransferase</fullName>
        <ecNumber evidence="10">2.7.7.18</ecNumber>
    </recommendedName>
    <alternativeName>
        <fullName evidence="10">Deamido-NAD(+) diphosphorylase</fullName>
    </alternativeName>
    <alternativeName>
        <fullName evidence="10">Deamido-NAD(+) pyrophosphorylase</fullName>
    </alternativeName>
    <alternativeName>
        <fullName evidence="10">Nicotinate mononucleotide adenylyltransferase</fullName>
        <shortName evidence="10">NaMN adenylyltransferase</shortName>
    </alternativeName>
</protein>
<dbReference type="Gene3D" id="3.40.50.620">
    <property type="entry name" value="HUPs"/>
    <property type="match status" value="1"/>
</dbReference>
<keyword evidence="7 10" id="KW-0067">ATP-binding</keyword>
<dbReference type="InterPro" id="IPR004821">
    <property type="entry name" value="Cyt_trans-like"/>
</dbReference>
<dbReference type="CDD" id="cd02165">
    <property type="entry name" value="NMNAT"/>
    <property type="match status" value="1"/>
</dbReference>
<dbReference type="AlphaFoldDB" id="A0A0E2H1L7"/>
<evidence type="ECO:0000256" key="9">
    <source>
        <dbReference type="ARBA" id="ARBA00048721"/>
    </source>
</evidence>
<evidence type="ECO:0000256" key="1">
    <source>
        <dbReference type="ARBA" id="ARBA00002324"/>
    </source>
</evidence>
<dbReference type="NCBIfam" id="TIGR00125">
    <property type="entry name" value="cyt_tran_rel"/>
    <property type="match status" value="1"/>
</dbReference>
<comment type="similarity">
    <text evidence="10">Belongs to the NadD family.</text>
</comment>
<evidence type="ECO:0000256" key="8">
    <source>
        <dbReference type="ARBA" id="ARBA00023027"/>
    </source>
</evidence>
<evidence type="ECO:0000256" key="3">
    <source>
        <dbReference type="ARBA" id="ARBA00022642"/>
    </source>
</evidence>
<dbReference type="EC" id="2.7.7.18" evidence="10"/>
<gene>
    <name evidence="10" type="primary">nadD</name>
    <name evidence="12" type="ORF">HMPREF1090_05568</name>
</gene>
<proteinExistence type="inferred from homology"/>
<keyword evidence="8 10" id="KW-0520">NAD</keyword>
<dbReference type="GO" id="GO:0004515">
    <property type="term" value="F:nicotinate-nucleotide adenylyltransferase activity"/>
    <property type="evidence" value="ECO:0007669"/>
    <property type="project" value="UniProtKB-UniRule"/>
</dbReference>
<dbReference type="HAMAP" id="MF_00244">
    <property type="entry name" value="NaMN_adenylyltr"/>
    <property type="match status" value="1"/>
</dbReference>
<comment type="pathway">
    <text evidence="2 10">Cofactor biosynthesis; NAD(+) biosynthesis; deamido-NAD(+) from nicotinate D-ribonucleotide: step 1/1.</text>
</comment>
<keyword evidence="6 10" id="KW-0547">Nucleotide-binding</keyword>
<reference evidence="12 13" key="1">
    <citation type="submission" date="2013-01" db="EMBL/GenBank/DDBJ databases">
        <title>The Genome Sequence of Clostridium clostridioforme 90A8.</title>
        <authorList>
            <consortium name="The Broad Institute Genome Sequencing Platform"/>
            <person name="Earl A."/>
            <person name="Ward D."/>
            <person name="Feldgarden M."/>
            <person name="Gevers D."/>
            <person name="Courvalin P."/>
            <person name="Lambert T."/>
            <person name="Walker B."/>
            <person name="Young S.K."/>
            <person name="Zeng Q."/>
            <person name="Gargeya S."/>
            <person name="Fitzgerald M."/>
            <person name="Haas B."/>
            <person name="Abouelleil A."/>
            <person name="Alvarado L."/>
            <person name="Arachchi H.M."/>
            <person name="Berlin A.M."/>
            <person name="Chapman S.B."/>
            <person name="Dewar J."/>
            <person name="Goldberg J."/>
            <person name="Griggs A."/>
            <person name="Gujja S."/>
            <person name="Hansen M."/>
            <person name="Howarth C."/>
            <person name="Imamovic A."/>
            <person name="Larimer J."/>
            <person name="McCowan C."/>
            <person name="Murphy C."/>
            <person name="Neiman D."/>
            <person name="Pearson M."/>
            <person name="Priest M."/>
            <person name="Roberts A."/>
            <person name="Saif S."/>
            <person name="Shea T."/>
            <person name="Sisk P."/>
            <person name="Sykes S."/>
            <person name="Wortman J."/>
            <person name="Nusbaum C."/>
            <person name="Birren B."/>
        </authorList>
    </citation>
    <scope>NUCLEOTIDE SEQUENCE [LARGE SCALE GENOMIC DNA]</scope>
    <source>
        <strain evidence="12 13">90A8</strain>
    </source>
</reference>
<dbReference type="SUPFAM" id="SSF52374">
    <property type="entry name" value="Nucleotidylyl transferase"/>
    <property type="match status" value="1"/>
</dbReference>
<dbReference type="RefSeq" id="WP_002585235.1">
    <property type="nucleotide sequence ID" value="NZ_KB850999.1"/>
</dbReference>
<evidence type="ECO:0000256" key="5">
    <source>
        <dbReference type="ARBA" id="ARBA00022695"/>
    </source>
</evidence>
<keyword evidence="3 10" id="KW-0662">Pyridine nucleotide biosynthesis</keyword>
<dbReference type="GeneID" id="57960388"/>
<feature type="domain" description="Cytidyltransferase-like" evidence="11">
    <location>
        <begin position="6"/>
        <end position="174"/>
    </location>
</feature>